<proteinExistence type="predicted"/>
<dbReference type="EMBL" id="JARJCM010000075">
    <property type="protein sequence ID" value="KAJ7032242.1"/>
    <property type="molecule type" value="Genomic_DNA"/>
</dbReference>
<feature type="region of interest" description="Disordered" evidence="2">
    <location>
        <begin position="528"/>
        <end position="629"/>
    </location>
</feature>
<protein>
    <submittedName>
        <fullName evidence="3">Uncharacterized protein</fullName>
    </submittedName>
</protein>
<gene>
    <name evidence="3" type="ORF">C8F04DRAFT_1396805</name>
</gene>
<evidence type="ECO:0000313" key="3">
    <source>
        <dbReference type="EMBL" id="KAJ7032242.1"/>
    </source>
</evidence>
<keyword evidence="1" id="KW-0175">Coiled coil</keyword>
<feature type="compositionally biased region" description="Low complexity" evidence="2">
    <location>
        <begin position="610"/>
        <end position="626"/>
    </location>
</feature>
<accession>A0AAD6X0N4</accession>
<feature type="compositionally biased region" description="Basic and acidic residues" evidence="2">
    <location>
        <begin position="548"/>
        <end position="558"/>
    </location>
</feature>
<comment type="caution">
    <text evidence="3">The sequence shown here is derived from an EMBL/GenBank/DDBJ whole genome shotgun (WGS) entry which is preliminary data.</text>
</comment>
<dbReference type="AlphaFoldDB" id="A0AAD6X0N4"/>
<name>A0AAD6X0N4_9AGAR</name>
<evidence type="ECO:0000256" key="2">
    <source>
        <dbReference type="SAM" id="MobiDB-lite"/>
    </source>
</evidence>
<organism evidence="3 4">
    <name type="scientific">Mycena alexandri</name>
    <dbReference type="NCBI Taxonomy" id="1745969"/>
    <lineage>
        <taxon>Eukaryota</taxon>
        <taxon>Fungi</taxon>
        <taxon>Dikarya</taxon>
        <taxon>Basidiomycota</taxon>
        <taxon>Agaricomycotina</taxon>
        <taxon>Agaricomycetes</taxon>
        <taxon>Agaricomycetidae</taxon>
        <taxon>Agaricales</taxon>
        <taxon>Marasmiineae</taxon>
        <taxon>Mycenaceae</taxon>
        <taxon>Mycena</taxon>
    </lineage>
</organism>
<feature type="region of interest" description="Disordered" evidence="2">
    <location>
        <begin position="335"/>
        <end position="357"/>
    </location>
</feature>
<feature type="coiled-coil region" evidence="1">
    <location>
        <begin position="410"/>
        <end position="451"/>
    </location>
</feature>
<feature type="compositionally biased region" description="Basic and acidic residues" evidence="2">
    <location>
        <begin position="595"/>
        <end position="607"/>
    </location>
</feature>
<feature type="compositionally biased region" description="Polar residues" evidence="2">
    <location>
        <begin position="529"/>
        <end position="543"/>
    </location>
</feature>
<evidence type="ECO:0000256" key="1">
    <source>
        <dbReference type="SAM" id="Coils"/>
    </source>
</evidence>
<keyword evidence="4" id="KW-1185">Reference proteome</keyword>
<evidence type="ECO:0000313" key="4">
    <source>
        <dbReference type="Proteomes" id="UP001218188"/>
    </source>
</evidence>
<sequence length="654" mass="74123">MSRPAYTIENALPRLYSLSLPSETLFSRYFLPPEGLEFFLQYRLRVFVHTLMRAITHDFVHMNALPIFPISEHRKLRTWIAVLMKHFQLIARTLRYRADQVSGGDLPWARQTFNIPAEASQMFKLAIFLCNFVAFTTSSRLPAELDYPILHPLIEISARQLLLTGTRGDYAEYDEKGRYDPACQLFAQSEPFYASPGGVILSPMPLHTTPLAMGFTDSFAHFEQAPPAAVKFVPAPAPRPARPSRLRVEGEDFTPSFLEEHLTERQILGQYRLHYHLADPLLPDWKAINRRLEFAVEHVRGATYRLEAVESNAVDPSELRPRPVRPDAPPPLVDLPPLPELPFLDANAKPPHPLDDNLTAAQEAENFAFFEAQAARYRERKQIRDDHSAECARLQLVHETAYWRAYEEDLEVWQAENVGLQNEIAEYQEELEFTRATLRECEEEYEKACTRARRYIIRHHEIKALTRHIIQLRDQVAYAHELKVALQGNVSLGPAIDVFLEASHLGEVPPGFSYRPVAEEPARPDVLSSLASRETTSPLVSPSKSRKGKEVDPLERPGSRPQATVPSPSPLGRKIFITVPALPSDSQPFAAPRGESSKKRTAVDEGAGRPAKMAKPASAKSKPFSFKGRHTCARRRREIDFPLLAKDYEPACRL</sequence>
<dbReference type="Proteomes" id="UP001218188">
    <property type="component" value="Unassembled WGS sequence"/>
</dbReference>
<reference evidence="3" key="1">
    <citation type="submission" date="2023-03" db="EMBL/GenBank/DDBJ databases">
        <title>Massive genome expansion in bonnet fungi (Mycena s.s.) driven by repeated elements and novel gene families across ecological guilds.</title>
        <authorList>
            <consortium name="Lawrence Berkeley National Laboratory"/>
            <person name="Harder C.B."/>
            <person name="Miyauchi S."/>
            <person name="Viragh M."/>
            <person name="Kuo A."/>
            <person name="Thoen E."/>
            <person name="Andreopoulos B."/>
            <person name="Lu D."/>
            <person name="Skrede I."/>
            <person name="Drula E."/>
            <person name="Henrissat B."/>
            <person name="Morin E."/>
            <person name="Kohler A."/>
            <person name="Barry K."/>
            <person name="LaButti K."/>
            <person name="Morin E."/>
            <person name="Salamov A."/>
            <person name="Lipzen A."/>
            <person name="Mereny Z."/>
            <person name="Hegedus B."/>
            <person name="Baldrian P."/>
            <person name="Stursova M."/>
            <person name="Weitz H."/>
            <person name="Taylor A."/>
            <person name="Grigoriev I.V."/>
            <person name="Nagy L.G."/>
            <person name="Martin F."/>
            <person name="Kauserud H."/>
        </authorList>
    </citation>
    <scope>NUCLEOTIDE SEQUENCE</scope>
    <source>
        <strain evidence="3">CBHHK200</strain>
    </source>
</reference>